<name>A0ABV9Y8W0_9PSEU</name>
<reference evidence="4" key="1">
    <citation type="journal article" date="2019" name="Int. J. Syst. Evol. Microbiol.">
        <title>The Global Catalogue of Microorganisms (GCM) 10K type strain sequencing project: providing services to taxonomists for standard genome sequencing and annotation.</title>
        <authorList>
            <consortium name="The Broad Institute Genomics Platform"/>
            <consortium name="The Broad Institute Genome Sequencing Center for Infectious Disease"/>
            <person name="Wu L."/>
            <person name="Ma J."/>
        </authorList>
    </citation>
    <scope>NUCLEOTIDE SEQUENCE [LARGE SCALE GENOMIC DNA]</scope>
    <source>
        <strain evidence="4">KCTC 12848</strain>
    </source>
</reference>
<evidence type="ECO:0000313" key="4">
    <source>
        <dbReference type="Proteomes" id="UP001595833"/>
    </source>
</evidence>
<evidence type="ECO:0000256" key="2">
    <source>
        <dbReference type="SAM" id="Phobius"/>
    </source>
</evidence>
<dbReference type="RefSeq" id="WP_344036338.1">
    <property type="nucleotide sequence ID" value="NZ_BAAAKE010000004.1"/>
</dbReference>
<feature type="transmembrane region" description="Helical" evidence="2">
    <location>
        <begin position="49"/>
        <end position="71"/>
    </location>
</feature>
<dbReference type="Proteomes" id="UP001595833">
    <property type="component" value="Unassembled WGS sequence"/>
</dbReference>
<feature type="transmembrane region" description="Helical" evidence="2">
    <location>
        <begin position="7"/>
        <end position="29"/>
    </location>
</feature>
<comment type="caution">
    <text evidence="3">The sequence shown here is derived from an EMBL/GenBank/DDBJ whole genome shotgun (WGS) entry which is preliminary data.</text>
</comment>
<organism evidence="3 4">
    <name type="scientific">Saccharothrix xinjiangensis</name>
    <dbReference type="NCBI Taxonomy" id="204798"/>
    <lineage>
        <taxon>Bacteria</taxon>
        <taxon>Bacillati</taxon>
        <taxon>Actinomycetota</taxon>
        <taxon>Actinomycetes</taxon>
        <taxon>Pseudonocardiales</taxon>
        <taxon>Pseudonocardiaceae</taxon>
        <taxon>Saccharothrix</taxon>
    </lineage>
</organism>
<proteinExistence type="predicted"/>
<protein>
    <submittedName>
        <fullName evidence="3">Uncharacterized protein</fullName>
    </submittedName>
</protein>
<evidence type="ECO:0000256" key="1">
    <source>
        <dbReference type="SAM" id="MobiDB-lite"/>
    </source>
</evidence>
<keyword evidence="4" id="KW-1185">Reference proteome</keyword>
<keyword evidence="2" id="KW-1133">Transmembrane helix</keyword>
<accession>A0ABV9Y8W0</accession>
<sequence length="125" mass="12689">MGEFFTIAFAFPTAVLSVLLVVVVVYWSLIAFGAAEADWVELDIGGVPATVGLSLLIAFSWFACLVGAVLLEPATGPGVRGAGRCAGRGLGGGAPADTAGQAAVPDRTAAPLWDGRTPTHPQGEH</sequence>
<gene>
    <name evidence="3" type="ORF">ACFPFM_30415</name>
</gene>
<keyword evidence="2" id="KW-0812">Transmembrane</keyword>
<keyword evidence="2" id="KW-0472">Membrane</keyword>
<evidence type="ECO:0000313" key="3">
    <source>
        <dbReference type="EMBL" id="MFC5058047.1"/>
    </source>
</evidence>
<dbReference type="EMBL" id="JBHSJB010000028">
    <property type="protein sequence ID" value="MFC5058047.1"/>
    <property type="molecule type" value="Genomic_DNA"/>
</dbReference>
<feature type="region of interest" description="Disordered" evidence="1">
    <location>
        <begin position="93"/>
        <end position="125"/>
    </location>
</feature>